<evidence type="ECO:0000256" key="10">
    <source>
        <dbReference type="RuleBase" id="RU910715"/>
    </source>
</evidence>
<comment type="subcellular location">
    <subcellularLocation>
        <location evidence="1">Cell membrane</location>
        <topology evidence="1">Multi-pass membrane protein</topology>
    </subcellularLocation>
</comment>
<sequence>MVYLAPLPTFYRVYKKKSTEEFHSMPYVVALFSAMLWTYYAFLKSEAYLLITINSIGCVIEAIYISMFMTYAPNTARILTAKLILLLNLGVYSLILLLTLLLVKNPIFRVRIVGWVCVVVSVSVFVAPLTIMRMVIRTKSVEFMPLPLSFFLTLSAVMWFCYGLLLKDLYIALPNTLGFIFGVLQMGLYILYKDSNKVKGHLEEKMPEEEMVNVLNLKATGTMEILLEEGHKHKVNGQSAAGDLHHQKTTATPTGVDDIQLIVSQV</sequence>
<dbReference type="GO" id="GO:0051119">
    <property type="term" value="F:sugar transmembrane transporter activity"/>
    <property type="evidence" value="ECO:0007669"/>
    <property type="project" value="InterPro"/>
</dbReference>
<proteinExistence type="inferred from homology"/>
<feature type="transmembrane region" description="Helical" evidence="10">
    <location>
        <begin position="48"/>
        <end position="71"/>
    </location>
</feature>
<evidence type="ECO:0000256" key="6">
    <source>
        <dbReference type="ARBA" id="ARBA00022692"/>
    </source>
</evidence>
<comment type="caution">
    <text evidence="11">The sequence shown here is derived from an EMBL/GenBank/DDBJ whole genome shotgun (WGS) entry which is preliminary data.</text>
</comment>
<accession>A0A9Q0H987</accession>
<feature type="transmembrane region" description="Helical" evidence="10">
    <location>
        <begin position="24"/>
        <end position="42"/>
    </location>
</feature>
<dbReference type="Pfam" id="PF03083">
    <property type="entry name" value="MtN3_slv"/>
    <property type="match status" value="2"/>
</dbReference>
<evidence type="ECO:0000256" key="3">
    <source>
        <dbReference type="ARBA" id="ARBA00022448"/>
    </source>
</evidence>
<keyword evidence="5 10" id="KW-0762">Sugar transport</keyword>
<evidence type="ECO:0000256" key="8">
    <source>
        <dbReference type="ARBA" id="ARBA00022989"/>
    </source>
</evidence>
<protein>
    <recommendedName>
        <fullName evidence="10">Bidirectional sugar transporter SWEET</fullName>
    </recommendedName>
</protein>
<organism evidence="11 12">
    <name type="scientific">Protea cynaroides</name>
    <dbReference type="NCBI Taxonomy" id="273540"/>
    <lineage>
        <taxon>Eukaryota</taxon>
        <taxon>Viridiplantae</taxon>
        <taxon>Streptophyta</taxon>
        <taxon>Embryophyta</taxon>
        <taxon>Tracheophyta</taxon>
        <taxon>Spermatophyta</taxon>
        <taxon>Magnoliopsida</taxon>
        <taxon>Proteales</taxon>
        <taxon>Proteaceae</taxon>
        <taxon>Protea</taxon>
    </lineage>
</organism>
<keyword evidence="12" id="KW-1185">Reference proteome</keyword>
<evidence type="ECO:0000256" key="5">
    <source>
        <dbReference type="ARBA" id="ARBA00022597"/>
    </source>
</evidence>
<keyword evidence="7" id="KW-0677">Repeat</keyword>
<dbReference type="FunFam" id="1.20.1280.290:FF:000003">
    <property type="entry name" value="Bidirectional sugar transporter SWEET"/>
    <property type="match status" value="1"/>
</dbReference>
<evidence type="ECO:0000256" key="1">
    <source>
        <dbReference type="ARBA" id="ARBA00004651"/>
    </source>
</evidence>
<dbReference type="PANTHER" id="PTHR10791">
    <property type="entry name" value="RAG1-ACTIVATING PROTEIN 1"/>
    <property type="match status" value="1"/>
</dbReference>
<dbReference type="OrthoDB" id="409725at2759"/>
<dbReference type="PANTHER" id="PTHR10791:SF22">
    <property type="entry name" value="BIDIRECTIONAL SUGAR TRANSPORTER SWEET11"/>
    <property type="match status" value="1"/>
</dbReference>
<keyword evidence="4" id="KW-1003">Cell membrane</keyword>
<keyword evidence="3 10" id="KW-0813">Transport</keyword>
<keyword evidence="9 10" id="KW-0472">Membrane</keyword>
<dbReference type="GO" id="GO:0005886">
    <property type="term" value="C:plasma membrane"/>
    <property type="evidence" value="ECO:0007669"/>
    <property type="project" value="UniProtKB-SubCell"/>
</dbReference>
<keyword evidence="6 10" id="KW-0812">Transmembrane</keyword>
<dbReference type="InterPro" id="IPR004316">
    <property type="entry name" value="SWEET_rpt"/>
</dbReference>
<dbReference type="EMBL" id="JAMYWD010000009">
    <property type="protein sequence ID" value="KAJ4960941.1"/>
    <property type="molecule type" value="Genomic_DNA"/>
</dbReference>
<comment type="caution">
    <text evidence="10">Lacks conserved residue(s) required for the propagation of feature annotation.</text>
</comment>
<dbReference type="FunFam" id="1.20.1280.290:FF:000001">
    <property type="entry name" value="Bidirectional sugar transporter SWEET"/>
    <property type="match status" value="1"/>
</dbReference>
<dbReference type="AlphaFoldDB" id="A0A9Q0H987"/>
<feature type="transmembrane region" description="Helical" evidence="10">
    <location>
        <begin position="108"/>
        <end position="131"/>
    </location>
</feature>
<keyword evidence="8 10" id="KW-1133">Transmembrane helix</keyword>
<dbReference type="Proteomes" id="UP001141806">
    <property type="component" value="Unassembled WGS sequence"/>
</dbReference>
<evidence type="ECO:0000256" key="2">
    <source>
        <dbReference type="ARBA" id="ARBA00007809"/>
    </source>
</evidence>
<reference evidence="11" key="1">
    <citation type="journal article" date="2023" name="Plant J.">
        <title>The genome of the king protea, Protea cynaroides.</title>
        <authorList>
            <person name="Chang J."/>
            <person name="Duong T.A."/>
            <person name="Schoeman C."/>
            <person name="Ma X."/>
            <person name="Roodt D."/>
            <person name="Barker N."/>
            <person name="Li Z."/>
            <person name="Van de Peer Y."/>
            <person name="Mizrachi E."/>
        </authorList>
    </citation>
    <scope>NUCLEOTIDE SEQUENCE</scope>
    <source>
        <tissue evidence="11">Young leaves</tissue>
    </source>
</reference>
<comment type="similarity">
    <text evidence="2 10">Belongs to the SWEET sugar transporter family.</text>
</comment>
<dbReference type="Gene3D" id="1.20.1280.290">
    <property type="match status" value="2"/>
</dbReference>
<evidence type="ECO:0000313" key="11">
    <source>
        <dbReference type="EMBL" id="KAJ4960941.1"/>
    </source>
</evidence>
<name>A0A9Q0H987_9MAGN</name>
<feature type="transmembrane region" description="Helical" evidence="10">
    <location>
        <begin position="171"/>
        <end position="192"/>
    </location>
</feature>
<comment type="function">
    <text evidence="10">Mediates both low-affinity uptake and efflux of sugar across the membrane.</text>
</comment>
<gene>
    <name evidence="11" type="ORF">NE237_020851</name>
</gene>
<evidence type="ECO:0000256" key="7">
    <source>
        <dbReference type="ARBA" id="ARBA00022737"/>
    </source>
</evidence>
<evidence type="ECO:0000313" key="12">
    <source>
        <dbReference type="Proteomes" id="UP001141806"/>
    </source>
</evidence>
<evidence type="ECO:0000256" key="9">
    <source>
        <dbReference type="ARBA" id="ARBA00023136"/>
    </source>
</evidence>
<dbReference type="InterPro" id="IPR047664">
    <property type="entry name" value="SWEET"/>
</dbReference>
<feature type="transmembrane region" description="Helical" evidence="10">
    <location>
        <begin position="83"/>
        <end position="102"/>
    </location>
</feature>
<evidence type="ECO:0000256" key="4">
    <source>
        <dbReference type="ARBA" id="ARBA00022475"/>
    </source>
</evidence>
<feature type="transmembrane region" description="Helical" evidence="10">
    <location>
        <begin position="143"/>
        <end position="165"/>
    </location>
</feature>